<reference evidence="1" key="1">
    <citation type="submission" date="2020-02" db="EMBL/GenBank/DDBJ databases">
        <authorList>
            <person name="Meier V. D."/>
        </authorList>
    </citation>
    <scope>NUCLEOTIDE SEQUENCE</scope>
    <source>
        <strain evidence="1">AVDCRST_MAG02</strain>
    </source>
</reference>
<accession>A0A6J4RUH5</accession>
<sequence>MKHLHFGPEKLLRNLDAVNPGVERILTSAATGQGVDG</sequence>
<protein>
    <submittedName>
        <fullName evidence="1">Uncharacterized protein</fullName>
    </submittedName>
</protein>
<dbReference type="EMBL" id="CADCVH010000130">
    <property type="protein sequence ID" value="CAA9482442.1"/>
    <property type="molecule type" value="Genomic_DNA"/>
</dbReference>
<dbReference type="AlphaFoldDB" id="A0A6J4RUH5"/>
<evidence type="ECO:0000313" key="1">
    <source>
        <dbReference type="EMBL" id="CAA9482442.1"/>
    </source>
</evidence>
<gene>
    <name evidence="1" type="ORF">AVDCRST_MAG02-4764</name>
</gene>
<proteinExistence type="predicted"/>
<organism evidence="1">
    <name type="scientific">uncultured Rubrobacteraceae bacterium</name>
    <dbReference type="NCBI Taxonomy" id="349277"/>
    <lineage>
        <taxon>Bacteria</taxon>
        <taxon>Bacillati</taxon>
        <taxon>Actinomycetota</taxon>
        <taxon>Rubrobacteria</taxon>
        <taxon>Rubrobacterales</taxon>
        <taxon>Rubrobacteraceae</taxon>
        <taxon>environmental samples</taxon>
    </lineage>
</organism>
<name>A0A6J4RUH5_9ACTN</name>